<accession>A0AAW9SV32</accession>
<dbReference type="SUPFAM" id="SSF56349">
    <property type="entry name" value="DNA breaking-rejoining enzymes"/>
    <property type="match status" value="1"/>
</dbReference>
<dbReference type="InterPro" id="IPR011010">
    <property type="entry name" value="DNA_brk_join_enz"/>
</dbReference>
<gene>
    <name evidence="2" type="ORF">QP460_008690</name>
</gene>
<evidence type="ECO:0000313" key="2">
    <source>
        <dbReference type="EMBL" id="MEO3717666.1"/>
    </source>
</evidence>
<evidence type="ECO:0000313" key="3">
    <source>
        <dbReference type="Proteomes" id="UP001223646"/>
    </source>
</evidence>
<keyword evidence="1" id="KW-0233">DNA recombination</keyword>
<reference evidence="2" key="2">
    <citation type="submission" date="2024-05" db="EMBL/GenBank/DDBJ databases">
        <authorList>
            <person name="Wolfe A."/>
        </authorList>
    </citation>
    <scope>NUCLEOTIDE SEQUENCE</scope>
    <source>
        <strain evidence="2">UMB1064</strain>
    </source>
</reference>
<dbReference type="EMBL" id="JASOOY020000031">
    <property type="protein sequence ID" value="MEO3717666.1"/>
    <property type="molecule type" value="Genomic_DNA"/>
</dbReference>
<dbReference type="InterPro" id="IPR013762">
    <property type="entry name" value="Integrase-like_cat_sf"/>
</dbReference>
<dbReference type="GO" id="GO:0003677">
    <property type="term" value="F:DNA binding"/>
    <property type="evidence" value="ECO:0007669"/>
    <property type="project" value="InterPro"/>
</dbReference>
<organism evidence="2 3">
    <name type="scientific">Corynebacterium amycolatum</name>
    <dbReference type="NCBI Taxonomy" id="43765"/>
    <lineage>
        <taxon>Bacteria</taxon>
        <taxon>Bacillati</taxon>
        <taxon>Actinomycetota</taxon>
        <taxon>Actinomycetes</taxon>
        <taxon>Mycobacteriales</taxon>
        <taxon>Corynebacteriaceae</taxon>
        <taxon>Corynebacterium</taxon>
    </lineage>
</organism>
<dbReference type="RefSeq" id="WP_284826320.1">
    <property type="nucleotide sequence ID" value="NZ_JASOOY020000031.1"/>
</dbReference>
<proteinExistence type="predicted"/>
<evidence type="ECO:0000256" key="1">
    <source>
        <dbReference type="ARBA" id="ARBA00023172"/>
    </source>
</evidence>
<comment type="caution">
    <text evidence="2">The sequence shown here is derived from an EMBL/GenBank/DDBJ whole genome shotgun (WGS) entry which is preliminary data.</text>
</comment>
<reference evidence="2" key="1">
    <citation type="submission" date="2023-05" db="EMBL/GenBank/DDBJ databases">
        <authorList>
            <person name="Du J."/>
        </authorList>
    </citation>
    <scope>NUCLEOTIDE SEQUENCE</scope>
    <source>
        <strain evidence="2">UMB1064</strain>
    </source>
</reference>
<dbReference type="Proteomes" id="UP001223646">
    <property type="component" value="Unassembled WGS sequence"/>
</dbReference>
<dbReference type="Gene3D" id="1.10.443.10">
    <property type="entry name" value="Intergrase catalytic core"/>
    <property type="match status" value="1"/>
</dbReference>
<protein>
    <recommendedName>
        <fullName evidence="4">Tyr recombinase domain-containing protein</fullName>
    </recommendedName>
</protein>
<evidence type="ECO:0008006" key="4">
    <source>
        <dbReference type="Google" id="ProtNLM"/>
    </source>
</evidence>
<name>A0AAW9SV32_CORAY</name>
<dbReference type="AlphaFoldDB" id="A0AAW9SV32"/>
<dbReference type="GO" id="GO:0015074">
    <property type="term" value="P:DNA integration"/>
    <property type="evidence" value="ECO:0007669"/>
    <property type="project" value="InterPro"/>
</dbReference>
<sequence length="85" mass="8875">MPHLAGDDVAQADRELLPPAISYHDLRHTVATAMTATRNAALATLQLGHASASTTEAAYINRAGDVDNSAIIEAFAADVLKIFSG</sequence>
<dbReference type="GO" id="GO:0006310">
    <property type="term" value="P:DNA recombination"/>
    <property type="evidence" value="ECO:0007669"/>
    <property type="project" value="UniProtKB-KW"/>
</dbReference>